<gene>
    <name evidence="4" type="ORF">FB564_1475</name>
    <name evidence="3" type="ORF">Sar04_16270</name>
</gene>
<organism evidence="4 5">
    <name type="scientific">Salinispora arenicola</name>
    <dbReference type="NCBI Taxonomy" id="168697"/>
    <lineage>
        <taxon>Bacteria</taxon>
        <taxon>Bacillati</taxon>
        <taxon>Actinomycetota</taxon>
        <taxon>Actinomycetes</taxon>
        <taxon>Micromonosporales</taxon>
        <taxon>Micromonosporaceae</taxon>
        <taxon>Salinispora</taxon>
    </lineage>
</organism>
<dbReference type="GO" id="GO:0005524">
    <property type="term" value="F:ATP binding"/>
    <property type="evidence" value="ECO:0007669"/>
    <property type="project" value="UniProtKB-UniRule"/>
</dbReference>
<dbReference type="Pfam" id="PF01580">
    <property type="entry name" value="FtsK_SpoIIIE"/>
    <property type="match status" value="1"/>
</dbReference>
<keyword evidence="1" id="KW-0067">ATP-binding</keyword>
<evidence type="ECO:0000313" key="6">
    <source>
        <dbReference type="Proteomes" id="UP000677457"/>
    </source>
</evidence>
<dbReference type="PROSITE" id="PS50901">
    <property type="entry name" value="FTSK"/>
    <property type="match status" value="1"/>
</dbReference>
<evidence type="ECO:0000313" key="3">
    <source>
        <dbReference type="EMBL" id="GIM84219.1"/>
    </source>
</evidence>
<reference evidence="4 5" key="1">
    <citation type="submission" date="2019-06" db="EMBL/GenBank/DDBJ databases">
        <title>Sequencing the genomes of 1000 actinobacteria strains.</title>
        <authorList>
            <person name="Klenk H.-P."/>
        </authorList>
    </citation>
    <scope>NUCLEOTIDE SEQUENCE [LARGE SCALE GENOMIC DNA]</scope>
    <source>
        <strain evidence="4 5">DSM 44819</strain>
    </source>
</reference>
<keyword evidence="1" id="KW-0547">Nucleotide-binding</keyword>
<dbReference type="Proteomes" id="UP000315983">
    <property type="component" value="Unassembled WGS sequence"/>
</dbReference>
<dbReference type="EMBL" id="VFOL01000001">
    <property type="protein sequence ID" value="TQL36382.1"/>
    <property type="molecule type" value="Genomic_DNA"/>
</dbReference>
<reference evidence="3 6" key="2">
    <citation type="submission" date="2021-03" db="EMBL/GenBank/DDBJ databases">
        <title>Whole genome shotgun sequence of Salinispora arenicola NBRC 105043.</title>
        <authorList>
            <person name="Komaki H."/>
            <person name="Tamura T."/>
        </authorList>
    </citation>
    <scope>NUCLEOTIDE SEQUENCE [LARGE SCALE GENOMIC DNA]</scope>
    <source>
        <strain evidence="3 6">NBRC 105043</strain>
    </source>
</reference>
<evidence type="ECO:0000256" key="1">
    <source>
        <dbReference type="PROSITE-ProRule" id="PRU00289"/>
    </source>
</evidence>
<dbReference type="EMBL" id="BOQM01000009">
    <property type="protein sequence ID" value="GIM84219.1"/>
    <property type="molecule type" value="Genomic_DNA"/>
</dbReference>
<evidence type="ECO:0000313" key="4">
    <source>
        <dbReference type="EMBL" id="TQL36382.1"/>
    </source>
</evidence>
<feature type="domain" description="FtsK" evidence="2">
    <location>
        <begin position="194"/>
        <end position="384"/>
    </location>
</feature>
<name>A0A542XKJ0_SALAC</name>
<feature type="binding site" evidence="1">
    <location>
        <begin position="221"/>
        <end position="228"/>
    </location>
    <ligand>
        <name>ATP</name>
        <dbReference type="ChEBI" id="CHEBI:30616"/>
    </ligand>
</feature>
<evidence type="ECO:0000313" key="5">
    <source>
        <dbReference type="Proteomes" id="UP000315983"/>
    </source>
</evidence>
<dbReference type="InterPro" id="IPR027417">
    <property type="entry name" value="P-loop_NTPase"/>
</dbReference>
<keyword evidence="6" id="KW-1185">Reference proteome</keyword>
<proteinExistence type="predicted"/>
<protein>
    <submittedName>
        <fullName evidence="4">S-DNA-T family DNA segregation ATPase FtsK/SpoIIIE</fullName>
    </submittedName>
</protein>
<sequence length="452" mass="48879">MGTTQRRQGWEWRVAGWTVRHPGFVAMPAAAAASVAQFGPATVGGAAAGALAAGVGWYRGHPESWEAVVAPRLRAVCRRWLSRAYLGPGWSRVVEACGLVTVHRVTGVMSVPRIIRIRSHSPSTETVYVRLLFGQTPKLWEEAAEALAVALRAERIGVERVGPQVIALIVQRSEPFDQVIVPPDLPADADAASLGRVYLGETEYGSDWHAPLIGQHWLVSGATGSGKNSVTWMALRACAPLIRDGLVRLHVINPKGTELNALTPVAYRYAESDGDIVEVLSGFWEIMQDRKKVLAEQGRRTFDMSHHTPLDLLLVDELGAVTGYGDRSLTRGAQAVLPLILSQARALGGTVIGALQEPTKDVIPQRDLFSLRVCLRSTSAGHPDMVLGEDMRRRGALADEIPNEPGSAGIGFVVKQRSRTPMRVRAAYCDDTDVADLVRVAGWPHTELAATG</sequence>
<dbReference type="SUPFAM" id="SSF52540">
    <property type="entry name" value="P-loop containing nucleoside triphosphate hydrolases"/>
    <property type="match status" value="1"/>
</dbReference>
<accession>A0A542XKJ0</accession>
<evidence type="ECO:0000259" key="2">
    <source>
        <dbReference type="PROSITE" id="PS50901"/>
    </source>
</evidence>
<dbReference type="Proteomes" id="UP000677457">
    <property type="component" value="Unassembled WGS sequence"/>
</dbReference>
<dbReference type="Gene3D" id="3.40.50.300">
    <property type="entry name" value="P-loop containing nucleotide triphosphate hydrolases"/>
    <property type="match status" value="1"/>
</dbReference>
<dbReference type="AlphaFoldDB" id="A0A542XKJ0"/>
<comment type="caution">
    <text evidence="4">The sequence shown here is derived from an EMBL/GenBank/DDBJ whole genome shotgun (WGS) entry which is preliminary data.</text>
</comment>
<dbReference type="InterPro" id="IPR002543">
    <property type="entry name" value="FtsK_dom"/>
</dbReference>
<dbReference type="GO" id="GO:0003677">
    <property type="term" value="F:DNA binding"/>
    <property type="evidence" value="ECO:0007669"/>
    <property type="project" value="InterPro"/>
</dbReference>